<proteinExistence type="predicted"/>
<dbReference type="Proteomes" id="UP000035352">
    <property type="component" value="Chromosome"/>
</dbReference>
<evidence type="ECO:0000313" key="1">
    <source>
        <dbReference type="EMBL" id="AKJ30658.1"/>
    </source>
</evidence>
<gene>
    <name evidence="1" type="ORF">AAW51_3967</name>
</gene>
<dbReference type="AlphaFoldDB" id="A0A0G3BRP7"/>
<dbReference type="KEGG" id="pbh:AAW51_3967"/>
<evidence type="ECO:0008006" key="3">
    <source>
        <dbReference type="Google" id="ProtNLM"/>
    </source>
</evidence>
<reference evidence="1 2" key="1">
    <citation type="submission" date="2015-05" db="EMBL/GenBank/DDBJ databases">
        <authorList>
            <person name="Tang B."/>
            <person name="Yu Y."/>
        </authorList>
    </citation>
    <scope>NUCLEOTIDE SEQUENCE [LARGE SCALE GENOMIC DNA]</scope>
    <source>
        <strain evidence="1 2">DSM 7029</strain>
    </source>
</reference>
<sequence>MRSNDIHPAAKDRLLTAQQAARALNLPECYLADAARRRQLRIPHYCIHSLVRFKLHEVAAWQAAAAKKEASGA</sequence>
<dbReference type="STRING" id="413882.AAW51_3967"/>
<dbReference type="EMBL" id="CP011371">
    <property type="protein sequence ID" value="AKJ30658.1"/>
    <property type="molecule type" value="Genomic_DNA"/>
</dbReference>
<keyword evidence="2" id="KW-1185">Reference proteome</keyword>
<organism evidence="1 2">
    <name type="scientific">Caldimonas brevitalea</name>
    <dbReference type="NCBI Taxonomy" id="413882"/>
    <lineage>
        <taxon>Bacteria</taxon>
        <taxon>Pseudomonadati</taxon>
        <taxon>Pseudomonadota</taxon>
        <taxon>Betaproteobacteria</taxon>
        <taxon>Burkholderiales</taxon>
        <taxon>Sphaerotilaceae</taxon>
        <taxon>Caldimonas</taxon>
    </lineage>
</organism>
<dbReference type="OrthoDB" id="6058177at2"/>
<accession>A0A0G3BRP7</accession>
<protein>
    <recommendedName>
        <fullName evidence="3">DNA-binding protein</fullName>
    </recommendedName>
</protein>
<dbReference type="RefSeq" id="WP_047195975.1">
    <property type="nucleotide sequence ID" value="NZ_CP011371.1"/>
</dbReference>
<evidence type="ECO:0000313" key="2">
    <source>
        <dbReference type="Proteomes" id="UP000035352"/>
    </source>
</evidence>
<name>A0A0G3BRP7_9BURK</name>